<dbReference type="AlphaFoldDB" id="A0A8H4VKR4"/>
<dbReference type="InterPro" id="IPR029063">
    <property type="entry name" value="SAM-dependent_MTases_sf"/>
</dbReference>
<name>A0A8H4VKR4_9HELO</name>
<dbReference type="GO" id="GO:0008168">
    <property type="term" value="F:methyltransferase activity"/>
    <property type="evidence" value="ECO:0007669"/>
    <property type="project" value="TreeGrafter"/>
</dbReference>
<evidence type="ECO:0008006" key="4">
    <source>
        <dbReference type="Google" id="ProtNLM"/>
    </source>
</evidence>
<dbReference type="Gene3D" id="3.40.50.150">
    <property type="entry name" value="Vaccinia Virus protein VP39"/>
    <property type="match status" value="1"/>
</dbReference>
<evidence type="ECO:0000256" key="1">
    <source>
        <dbReference type="SAM" id="MobiDB-lite"/>
    </source>
</evidence>
<dbReference type="CDD" id="cd02440">
    <property type="entry name" value="AdoMet_MTases"/>
    <property type="match status" value="1"/>
</dbReference>
<feature type="region of interest" description="Disordered" evidence="1">
    <location>
        <begin position="349"/>
        <end position="372"/>
    </location>
</feature>
<comment type="caution">
    <text evidence="2">The sequence shown here is derived from an EMBL/GenBank/DDBJ whole genome shotgun (WGS) entry which is preliminary data.</text>
</comment>
<evidence type="ECO:0000313" key="2">
    <source>
        <dbReference type="EMBL" id="KAF4614411.1"/>
    </source>
</evidence>
<sequence length="372" mass="42414">MASRSQSRSPTTSPSTTSSPTNESESKSVTESVYKFPKENGRTYHGYRAGTYHFPNDPSEIDRLDFQYEILKYCFTNRNYFAPLKNPRRIFDIGTGTGQWAIETGDEFPDAEVQATDLSPIQPKDVPENVQFFIDDASEEDWALPPEYFDYIHTRVLLGCFTDFREIIKRAFYYCAPGGYMESQEIMSTLCCDDGTMPPDYPFLEWNRYLEDAAMQAGRSIRIANKMKRWYSEAGFMDVQEKTFKLPINPWPRDKHLNTLGKMQEDNWMAGLAGISMGLFSRIFCWSKTEIEVYLVNVRKSISDKRVHAYHRVHVVWGRKPFPGEQPGDAALSTGAATAVQSYANTSRSESLGSDFMNNHNLAGNVPTNDNL</sequence>
<dbReference type="SUPFAM" id="SSF53335">
    <property type="entry name" value="S-adenosyl-L-methionine-dependent methyltransferases"/>
    <property type="match status" value="1"/>
</dbReference>
<dbReference type="OrthoDB" id="2013972at2759"/>
<protein>
    <recommendedName>
        <fullName evidence="4">S-adenosyl-L-methionine-dependent methyltransferase</fullName>
    </recommendedName>
</protein>
<dbReference type="PANTHER" id="PTHR43591:SF14">
    <property type="entry name" value="METHYLTRANSFERASE"/>
    <property type="match status" value="1"/>
</dbReference>
<keyword evidence="3" id="KW-1185">Reference proteome</keyword>
<feature type="region of interest" description="Disordered" evidence="1">
    <location>
        <begin position="1"/>
        <end position="33"/>
    </location>
</feature>
<proteinExistence type="predicted"/>
<gene>
    <name evidence="2" type="ORF">G7Y89_g15325</name>
</gene>
<dbReference type="PANTHER" id="PTHR43591">
    <property type="entry name" value="METHYLTRANSFERASE"/>
    <property type="match status" value="1"/>
</dbReference>
<evidence type="ECO:0000313" key="3">
    <source>
        <dbReference type="Proteomes" id="UP000566819"/>
    </source>
</evidence>
<dbReference type="EMBL" id="JAAMPI010002333">
    <property type="protein sequence ID" value="KAF4614411.1"/>
    <property type="molecule type" value="Genomic_DNA"/>
</dbReference>
<dbReference type="Pfam" id="PF13489">
    <property type="entry name" value="Methyltransf_23"/>
    <property type="match status" value="1"/>
</dbReference>
<organism evidence="2 3">
    <name type="scientific">Cudoniella acicularis</name>
    <dbReference type="NCBI Taxonomy" id="354080"/>
    <lineage>
        <taxon>Eukaryota</taxon>
        <taxon>Fungi</taxon>
        <taxon>Dikarya</taxon>
        <taxon>Ascomycota</taxon>
        <taxon>Pezizomycotina</taxon>
        <taxon>Leotiomycetes</taxon>
        <taxon>Helotiales</taxon>
        <taxon>Tricladiaceae</taxon>
        <taxon>Cudoniella</taxon>
    </lineage>
</organism>
<reference evidence="2 3" key="1">
    <citation type="submission" date="2020-03" db="EMBL/GenBank/DDBJ databases">
        <title>Draft Genome Sequence of Cudoniella acicularis.</title>
        <authorList>
            <person name="Buettner E."/>
            <person name="Kellner H."/>
        </authorList>
    </citation>
    <scope>NUCLEOTIDE SEQUENCE [LARGE SCALE GENOMIC DNA]</scope>
    <source>
        <strain evidence="2 3">DSM 108380</strain>
    </source>
</reference>
<feature type="compositionally biased region" description="Low complexity" evidence="1">
    <location>
        <begin position="1"/>
        <end position="23"/>
    </location>
</feature>
<accession>A0A8H4VKR4</accession>
<dbReference type="Proteomes" id="UP000566819">
    <property type="component" value="Unassembled WGS sequence"/>
</dbReference>